<dbReference type="RefSeq" id="WP_265545024.1">
    <property type="nucleotide sequence ID" value="NZ_CP098740.1"/>
</dbReference>
<reference evidence="1" key="1">
    <citation type="journal article" date="2022" name="Front. Microbiol.">
        <title>Mirubactin C rescues the lethal effect of cell wall biosynthesis mutations in Bacillus subtilis.</title>
        <authorList>
            <person name="Kepplinger B."/>
            <person name="Wen X."/>
            <person name="Tyler A.R."/>
            <person name="Kim B.Y."/>
            <person name="Brown J."/>
            <person name="Banks P."/>
            <person name="Dashti Y."/>
            <person name="Mackenzie E.S."/>
            <person name="Wills C."/>
            <person name="Kawai Y."/>
            <person name="Waldron K.J."/>
            <person name="Allenby N.E.E."/>
            <person name="Wu L.J."/>
            <person name="Hall M.J."/>
            <person name="Errington J."/>
        </authorList>
    </citation>
    <scope>NUCLEOTIDE SEQUENCE</scope>
    <source>
        <strain evidence="1">MDA8-470</strain>
    </source>
</reference>
<evidence type="ECO:0000313" key="1">
    <source>
        <dbReference type="EMBL" id="UZK56864.1"/>
    </source>
</evidence>
<protein>
    <recommendedName>
        <fullName evidence="3">Cyanophycinase</fullName>
    </recommendedName>
</protein>
<keyword evidence="2" id="KW-1185">Reference proteome</keyword>
<proteinExistence type="predicted"/>
<accession>A0ABY6PY05</accession>
<name>A0ABY6PY05_9ACTN</name>
<gene>
    <name evidence="1" type="ORF">NEH16_24755</name>
</gene>
<dbReference type="SUPFAM" id="SSF52317">
    <property type="entry name" value="Class I glutamine amidotransferase-like"/>
    <property type="match status" value="1"/>
</dbReference>
<evidence type="ECO:0008006" key="3">
    <source>
        <dbReference type="Google" id="ProtNLM"/>
    </source>
</evidence>
<dbReference type="InterPro" id="IPR029062">
    <property type="entry name" value="Class_I_gatase-like"/>
</dbReference>
<sequence length="242" mass="24699">MGVHLIGGGWDEAAAPLVYGPFLAEAGAEATVGCLLVHEGDGPEQFIRYATVLRRVAPGVRPVPLLVPEGGVFDPGELAGLDGLLVGGGLTPAYQAALAPVREAVARIVAERGLPYAGFSAGAVVAARRALVGGRLDRGVPVCPDDAAEDLEEIEVRDGLGLVPYTVDVHTSAWGTLGRPAAAVARGDAECAVALDENTLLTVAPDGRAVVAGTGRARLVRRADEPGAVVVRALRAGDRLAL</sequence>
<evidence type="ECO:0000313" key="2">
    <source>
        <dbReference type="Proteomes" id="UP001164963"/>
    </source>
</evidence>
<dbReference type="Gene3D" id="3.40.50.880">
    <property type="match status" value="1"/>
</dbReference>
<dbReference type="Proteomes" id="UP001164963">
    <property type="component" value="Chromosome"/>
</dbReference>
<organism evidence="1 2">
    <name type="scientific">Streptomyces drozdowiczii</name>
    <dbReference type="NCBI Taxonomy" id="202862"/>
    <lineage>
        <taxon>Bacteria</taxon>
        <taxon>Bacillati</taxon>
        <taxon>Actinomycetota</taxon>
        <taxon>Actinomycetes</taxon>
        <taxon>Kitasatosporales</taxon>
        <taxon>Streptomycetaceae</taxon>
        <taxon>Streptomyces</taxon>
    </lineage>
</organism>
<dbReference type="EMBL" id="CP098740">
    <property type="protein sequence ID" value="UZK56864.1"/>
    <property type="molecule type" value="Genomic_DNA"/>
</dbReference>